<dbReference type="RefSeq" id="WP_274585400.1">
    <property type="nucleotide sequence ID" value="NZ_CP145811.1"/>
</dbReference>
<dbReference type="EMBL" id="CP146598">
    <property type="protein sequence ID" value="WWY03038.1"/>
    <property type="molecule type" value="Genomic_DNA"/>
</dbReference>
<dbReference type="SUPFAM" id="SSF51197">
    <property type="entry name" value="Clavaminate synthase-like"/>
    <property type="match status" value="1"/>
</dbReference>
<accession>A0A9X4IEP3</accession>
<reference evidence="1" key="1">
    <citation type="submission" date="2022-10" db="EMBL/GenBank/DDBJ databases">
        <authorList>
            <person name="Boutroux M."/>
        </authorList>
    </citation>
    <scope>NUCLEOTIDE SEQUENCE</scope>
    <source>
        <strain evidence="1">51.81</strain>
    </source>
</reference>
<evidence type="ECO:0000313" key="2">
    <source>
        <dbReference type="EMBL" id="WWY03038.1"/>
    </source>
</evidence>
<dbReference type="AlphaFoldDB" id="A0A9X4IEP3"/>
<sequence length="416" mass="47013">MAHMPLPENTAAAIQAVKQQIKAKLPDYKRVFDEVADHIDTQVAEIRAELAAGKHPVPQLDADDIVNGTVTAEQIARIRRRGCLVVHGVFDRERAEQWNRDIGAYLDGNNFEEALKHAAEDHYFGTLAAGKPQIYGVYWSKPQVEARQDERMKAVQCFLNGLWQTESNGKQHFDPNNIISYADRVRRRPPKSKPLGLSPHVDSGTIERWLDDNFRYVYRHIFNGNWRDYNPFDGDGRTEVREIPSPANASVFRTFQGWTSLSPQRKNGGTLKLVPIADAMSYILLRALQDDVADDDLCGAQPMRTLGIYPQWHQLLLDAECPIPDMEAGDCVFWHCDVVHSVEAEHNSPYDSNVMYIGCAPRCAKNEAYLDGQWAAFVDGKSPPDYAPDNFEVNFQDRATEADLTDLGRTQLRVSD</sequence>
<name>A0A9X4IEP3_9NEIS</name>
<proteinExistence type="predicted"/>
<dbReference type="Proteomes" id="UP001149607">
    <property type="component" value="Chromosome"/>
</dbReference>
<evidence type="ECO:0000313" key="3">
    <source>
        <dbReference type="Proteomes" id="UP001149607"/>
    </source>
</evidence>
<dbReference type="EMBL" id="JAPQFL010000005">
    <property type="protein sequence ID" value="MDD9328303.1"/>
    <property type="molecule type" value="Genomic_DNA"/>
</dbReference>
<reference evidence="2" key="2">
    <citation type="submission" date="2024-02" db="EMBL/GenBank/DDBJ databases">
        <title>Neisseria leonii sp. nov.</title>
        <authorList>
            <person name="Boutroux M."/>
            <person name="Favre-Rochex S."/>
            <person name="Gorgette O."/>
            <person name="Touak G."/>
            <person name="Muhle E."/>
            <person name="Chesneau O."/>
            <person name="Clermont D."/>
            <person name="Rahi P."/>
        </authorList>
    </citation>
    <scope>NUCLEOTIDE SEQUENCE</scope>
    <source>
        <strain evidence="2">51.81</strain>
    </source>
</reference>
<dbReference type="PANTHER" id="PTHR30613">
    <property type="entry name" value="UNCHARACTERIZED PROTEIN YBIU-RELATED"/>
    <property type="match status" value="1"/>
</dbReference>
<dbReference type="InterPro" id="IPR010856">
    <property type="entry name" value="Gig2-like"/>
</dbReference>
<dbReference type="Gene3D" id="2.60.120.330">
    <property type="entry name" value="B-lactam Antibiotic, Isopenicillin N Synthase, Chain"/>
    <property type="match status" value="1"/>
</dbReference>
<keyword evidence="3" id="KW-1185">Reference proteome</keyword>
<dbReference type="InterPro" id="IPR027443">
    <property type="entry name" value="IPNS-like_sf"/>
</dbReference>
<gene>
    <name evidence="1" type="ORF">ORY91_001723</name>
    <name evidence="2" type="ORF">V9W64_10220</name>
</gene>
<dbReference type="PANTHER" id="PTHR30613:SF1">
    <property type="entry name" value="DUF1479 DOMAIN PROTEIN (AFU_ORTHOLOGUE AFUA_5G09280)"/>
    <property type="match status" value="1"/>
</dbReference>
<protein>
    <submittedName>
        <fullName evidence="1">DUF1479 domain-containing protein</fullName>
    </submittedName>
</protein>
<evidence type="ECO:0000313" key="1">
    <source>
        <dbReference type="EMBL" id="MDD9328303.1"/>
    </source>
</evidence>
<dbReference type="Pfam" id="PF07350">
    <property type="entry name" value="Gig2-like"/>
    <property type="match status" value="1"/>
</dbReference>
<organism evidence="1">
    <name type="scientific">Neisseria leonii</name>
    <dbReference type="NCBI Taxonomy" id="2995413"/>
    <lineage>
        <taxon>Bacteria</taxon>
        <taxon>Pseudomonadati</taxon>
        <taxon>Pseudomonadota</taxon>
        <taxon>Betaproteobacteria</taxon>
        <taxon>Neisseriales</taxon>
        <taxon>Neisseriaceae</taxon>
        <taxon>Neisseria</taxon>
    </lineage>
</organism>